<dbReference type="GO" id="GO:0003677">
    <property type="term" value="F:DNA binding"/>
    <property type="evidence" value="ECO:0007669"/>
    <property type="project" value="InterPro"/>
</dbReference>
<comment type="caution">
    <text evidence="9">The sequence shown here is derived from an EMBL/GenBank/DDBJ whole genome shotgun (WGS) entry which is preliminary data.</text>
</comment>
<evidence type="ECO:0000313" key="11">
    <source>
        <dbReference type="Proteomes" id="UP000285173"/>
    </source>
</evidence>
<evidence type="ECO:0000256" key="5">
    <source>
        <dbReference type="ARBA" id="ARBA00038253"/>
    </source>
</evidence>
<dbReference type="InterPro" id="IPR019734">
    <property type="entry name" value="TPR_rpt"/>
</dbReference>
<dbReference type="InterPro" id="IPR016032">
    <property type="entry name" value="Sig_transdc_resp-reg_C-effctor"/>
</dbReference>
<dbReference type="GO" id="GO:0005737">
    <property type="term" value="C:cytoplasm"/>
    <property type="evidence" value="ECO:0007669"/>
    <property type="project" value="UniProtKB-SubCell"/>
</dbReference>
<dbReference type="EMBL" id="QSEF01000036">
    <property type="protein sequence ID" value="RGZ43557.1"/>
    <property type="molecule type" value="Genomic_DNA"/>
</dbReference>
<dbReference type="AlphaFoldDB" id="A0A3R6I784"/>
<sequence>MKTQILKATLLAFIIFFSCHQVSQQHPILEQAEKVMSEHPDSALFLLEQVAAPEKMPERDYATWCLLITEARDKNYIEHTSDSLINVAIQYFEKKKDINRLSEAYYCQGRILSELSASEEALTAYLKAKELVRETSDRDLEARINNHLGTLYWKNRKFKESLVCYQKSYRNYKICRDTIGIINTMQNIGECMRESGQLDSAYHYLDGALKLARQGGITSYTAYLLSSLGNIYTEKKLYEKALAYKKASLNYSEKRNTIYSCYYSIGKLYGNLHKLDSALLFAEMALASTDLYVECGANWLIYTLYVKKQDYKKACTYNERYLLLRDSIEQVYQPQKLAKVEALYNKERLISKQNQQMHTARSRQDFLLICFLCACLAIGIVYVIMFQIISKHKLRNKEIQKLLQKNESLLLSDKQEMEKKDIALQTIQKQLEENHLLIDSLTETIQTLENDNLSQLEIYKQQQEEANIEQSKLLKEKETILKQKEELISNKDILLRQKDTQLQSILEKNGKLEQRILLSIKEKEELERQRSVLSQELDANVKAQKQLSLDWESLWLQQEEQLRKEQEVAGELKQKSRMYEAWIQKLIHQDEFLLNLSDNRQQLYPLNFNKDVFYEHFSSVFPGFVEYLFIQYKLDERELLICCLVKLGVKTGKIATILNLAPDTITKQKAEIKEKYFNVSEKQSLDRFLEKLLW</sequence>
<dbReference type="RefSeq" id="WP_122203658.1">
    <property type="nucleotide sequence ID" value="NZ_QRKC01000001.1"/>
</dbReference>
<accession>A0A3R6I784</accession>
<dbReference type="SMART" id="SM00028">
    <property type="entry name" value="TPR"/>
    <property type="match status" value="5"/>
</dbReference>
<keyword evidence="3" id="KW-0677">Repeat</keyword>
<evidence type="ECO:0000256" key="2">
    <source>
        <dbReference type="ARBA" id="ARBA00022490"/>
    </source>
</evidence>
<dbReference type="Gene3D" id="1.25.40.10">
    <property type="entry name" value="Tetratricopeptide repeat domain"/>
    <property type="match status" value="1"/>
</dbReference>
<feature type="coiled-coil region" evidence="6">
    <location>
        <begin position="431"/>
        <end position="543"/>
    </location>
</feature>
<evidence type="ECO:0000313" key="9">
    <source>
        <dbReference type="EMBL" id="RHH80233.1"/>
    </source>
</evidence>
<dbReference type="InterPro" id="IPR051476">
    <property type="entry name" value="Bac_ResReg_Asp_Phosphatase"/>
</dbReference>
<dbReference type="SUPFAM" id="SSF46894">
    <property type="entry name" value="C-terminal effector domain of the bipartite response regulators"/>
    <property type="match status" value="1"/>
</dbReference>
<comment type="similarity">
    <text evidence="5">Belongs to the Rap family.</text>
</comment>
<evidence type="ECO:0000313" key="8">
    <source>
        <dbReference type="EMBL" id="RGZ43557.1"/>
    </source>
</evidence>
<keyword evidence="7" id="KW-0812">Transmembrane</keyword>
<evidence type="ECO:0000256" key="7">
    <source>
        <dbReference type="SAM" id="Phobius"/>
    </source>
</evidence>
<evidence type="ECO:0000256" key="4">
    <source>
        <dbReference type="ARBA" id="ARBA00022803"/>
    </source>
</evidence>
<dbReference type="Proteomes" id="UP000285173">
    <property type="component" value="Unassembled WGS sequence"/>
</dbReference>
<proteinExistence type="inferred from homology"/>
<dbReference type="Pfam" id="PF13424">
    <property type="entry name" value="TPR_12"/>
    <property type="match status" value="2"/>
</dbReference>
<gene>
    <name evidence="9" type="ORF">DW191_03695</name>
    <name evidence="8" type="ORF">DW986_18060</name>
</gene>
<keyword evidence="7" id="KW-0472">Membrane</keyword>
<keyword evidence="2" id="KW-0963">Cytoplasm</keyword>
<dbReference type="InterPro" id="IPR011990">
    <property type="entry name" value="TPR-like_helical_dom_sf"/>
</dbReference>
<dbReference type="PANTHER" id="PTHR46630:SF1">
    <property type="entry name" value="TETRATRICOPEPTIDE REPEAT PROTEIN 29"/>
    <property type="match status" value="1"/>
</dbReference>
<dbReference type="Proteomes" id="UP000283732">
    <property type="component" value="Unassembled WGS sequence"/>
</dbReference>
<evidence type="ECO:0000313" key="10">
    <source>
        <dbReference type="Proteomes" id="UP000283732"/>
    </source>
</evidence>
<comment type="subcellular location">
    <subcellularLocation>
        <location evidence="1">Cytoplasm</location>
    </subcellularLocation>
</comment>
<evidence type="ECO:0000256" key="1">
    <source>
        <dbReference type="ARBA" id="ARBA00004496"/>
    </source>
</evidence>
<dbReference type="EMBL" id="QRKC01000001">
    <property type="protein sequence ID" value="RHH80233.1"/>
    <property type="molecule type" value="Genomic_DNA"/>
</dbReference>
<keyword evidence="4" id="KW-0802">TPR repeat</keyword>
<organism evidence="9 10">
    <name type="scientific">Parabacteroides merdae</name>
    <dbReference type="NCBI Taxonomy" id="46503"/>
    <lineage>
        <taxon>Bacteria</taxon>
        <taxon>Pseudomonadati</taxon>
        <taxon>Bacteroidota</taxon>
        <taxon>Bacteroidia</taxon>
        <taxon>Bacteroidales</taxon>
        <taxon>Tannerellaceae</taxon>
        <taxon>Parabacteroides</taxon>
    </lineage>
</organism>
<protein>
    <submittedName>
        <fullName evidence="9">Tetratricopeptide repeat protein</fullName>
    </submittedName>
</protein>
<keyword evidence="7" id="KW-1133">Transmembrane helix</keyword>
<name>A0A3R6I784_9BACT</name>
<feature type="transmembrane region" description="Helical" evidence="7">
    <location>
        <begin position="366"/>
        <end position="389"/>
    </location>
</feature>
<dbReference type="PROSITE" id="PS51257">
    <property type="entry name" value="PROKAR_LIPOPROTEIN"/>
    <property type="match status" value="1"/>
</dbReference>
<reference evidence="10 11" key="1">
    <citation type="submission" date="2018-08" db="EMBL/GenBank/DDBJ databases">
        <title>A genome reference for cultivated species of the human gut microbiota.</title>
        <authorList>
            <person name="Zou Y."/>
            <person name="Xue W."/>
            <person name="Luo G."/>
        </authorList>
    </citation>
    <scope>NUCLEOTIDE SEQUENCE [LARGE SCALE GENOMIC DNA]</scope>
    <source>
        <strain evidence="9 10">AM16-50</strain>
        <strain evidence="8 11">AM50-15</strain>
    </source>
</reference>
<dbReference type="PANTHER" id="PTHR46630">
    <property type="entry name" value="TETRATRICOPEPTIDE REPEAT PROTEIN 29"/>
    <property type="match status" value="1"/>
</dbReference>
<dbReference type="GO" id="GO:0006355">
    <property type="term" value="P:regulation of DNA-templated transcription"/>
    <property type="evidence" value="ECO:0007669"/>
    <property type="project" value="InterPro"/>
</dbReference>
<evidence type="ECO:0000256" key="3">
    <source>
        <dbReference type="ARBA" id="ARBA00022737"/>
    </source>
</evidence>
<keyword evidence="6" id="KW-0175">Coiled coil</keyword>
<dbReference type="SUPFAM" id="SSF48452">
    <property type="entry name" value="TPR-like"/>
    <property type="match status" value="1"/>
</dbReference>
<evidence type="ECO:0000256" key="6">
    <source>
        <dbReference type="SAM" id="Coils"/>
    </source>
</evidence>